<dbReference type="WBParaSite" id="Csp11.Scaffold629.g13581.t1">
    <property type="protein sequence ID" value="Csp11.Scaffold629.g13581.t1"/>
    <property type="gene ID" value="Csp11.Scaffold629.g13581"/>
</dbReference>
<protein>
    <submittedName>
        <fullName evidence="2">Ovule protein</fullName>
    </submittedName>
</protein>
<keyword evidence="1" id="KW-1185">Reference proteome</keyword>
<name>A0A1I7U0B3_9PELO</name>
<evidence type="ECO:0000313" key="1">
    <source>
        <dbReference type="Proteomes" id="UP000095282"/>
    </source>
</evidence>
<reference evidence="2" key="1">
    <citation type="submission" date="2016-11" db="UniProtKB">
        <authorList>
            <consortium name="WormBaseParasite"/>
        </authorList>
    </citation>
    <scope>IDENTIFICATION</scope>
</reference>
<sequence>MSPAWVYWPNDPRKNNGSELTCHPSSDRCFSCLHHESLIDAGSMCFQLKRPSAFITILVTFCILDD</sequence>
<proteinExistence type="predicted"/>
<evidence type="ECO:0000313" key="2">
    <source>
        <dbReference type="WBParaSite" id="Csp11.Scaffold629.g13581.t1"/>
    </source>
</evidence>
<accession>A0A1I7U0B3</accession>
<organism evidence="1 2">
    <name type="scientific">Caenorhabditis tropicalis</name>
    <dbReference type="NCBI Taxonomy" id="1561998"/>
    <lineage>
        <taxon>Eukaryota</taxon>
        <taxon>Metazoa</taxon>
        <taxon>Ecdysozoa</taxon>
        <taxon>Nematoda</taxon>
        <taxon>Chromadorea</taxon>
        <taxon>Rhabditida</taxon>
        <taxon>Rhabditina</taxon>
        <taxon>Rhabditomorpha</taxon>
        <taxon>Rhabditoidea</taxon>
        <taxon>Rhabditidae</taxon>
        <taxon>Peloderinae</taxon>
        <taxon>Caenorhabditis</taxon>
    </lineage>
</organism>
<dbReference type="Proteomes" id="UP000095282">
    <property type="component" value="Unplaced"/>
</dbReference>
<dbReference type="AlphaFoldDB" id="A0A1I7U0B3"/>